<accession>A0A9D1FXX1</accession>
<keyword evidence="3 14" id="KW-0662">Pyridine nucleotide biosynthesis</keyword>
<sequence>MAIGILGGTFDPVHNAHLAVAQLAQRQLGLDSVLFLPVGNPPHKRARASRWARMEMVRLAVAPAGFLCSDLEIARPGTTYTVETLRALRERDARAEFVYIIGTDTLYQLPLWRNFEEVKTLTRFAVVRRVGEDVAHARAFAASRGVRADFIEIDAPPISSTDVRLRVQRAQSISGLLPDNVRMYIYETGQYAPAADMMERLQGALPARRMEHTLGVIDTAVSLAPRYGLRERQAYLAAALHDCAKGMNIDQMFSLTGAGPEWRQYPQTLHAWAGEILAESEYNVFDPEVLSAIRKHTTASSEMSALDMLIYVADAIEPGRKAYPGLHALRMLAARDLAAAARQCAESSYQYNKSAGRAVHPDTLKFLGIEKEEGA</sequence>
<dbReference type="InterPro" id="IPR005249">
    <property type="entry name" value="YqeK"/>
</dbReference>
<evidence type="ECO:0000256" key="2">
    <source>
        <dbReference type="ARBA" id="ARBA00005019"/>
    </source>
</evidence>
<dbReference type="EC" id="2.7.7.18" evidence="14"/>
<dbReference type="PROSITE" id="PS51831">
    <property type="entry name" value="HD"/>
    <property type="match status" value="1"/>
</dbReference>
<dbReference type="InterPro" id="IPR003607">
    <property type="entry name" value="HD/PDEase_dom"/>
</dbReference>
<dbReference type="Pfam" id="PF01966">
    <property type="entry name" value="HD"/>
    <property type="match status" value="1"/>
</dbReference>
<evidence type="ECO:0000256" key="4">
    <source>
        <dbReference type="ARBA" id="ARBA00022679"/>
    </source>
</evidence>
<protein>
    <recommendedName>
        <fullName evidence="14">Probable nicotinate-nucleotide adenylyltransferase</fullName>
        <ecNumber evidence="14">2.7.7.18</ecNumber>
    </recommendedName>
    <alternativeName>
        <fullName evidence="14">Deamido-NAD(+) diphosphorylase</fullName>
    </alternativeName>
    <alternativeName>
        <fullName evidence="14">Deamido-NAD(+) pyrophosphorylase</fullName>
    </alternativeName>
    <alternativeName>
        <fullName evidence="14">Nicotinate mononucleotide adenylyltransferase</fullName>
        <shortName evidence="14">NaMN adenylyltransferase</shortName>
    </alternativeName>
</protein>
<dbReference type="InterPro" id="IPR005248">
    <property type="entry name" value="NadD/NMNAT"/>
</dbReference>
<dbReference type="NCBIfam" id="NF000840">
    <property type="entry name" value="PRK00071.1-3"/>
    <property type="match status" value="1"/>
</dbReference>
<dbReference type="SUPFAM" id="SSF52374">
    <property type="entry name" value="Nucleotidylyl transferase"/>
    <property type="match status" value="1"/>
</dbReference>
<keyword evidence="8" id="KW-0378">Hydrolase</keyword>
<proteinExistence type="inferred from homology"/>
<dbReference type="PANTHER" id="PTHR39321">
    <property type="entry name" value="NICOTINATE-NUCLEOTIDE ADENYLYLTRANSFERASE-RELATED"/>
    <property type="match status" value="1"/>
</dbReference>
<comment type="catalytic activity">
    <reaction evidence="13">
        <text>P(1),P(4)-bis(5'-adenosyl) tetraphosphate + H2O = 2 ADP + 2 H(+)</text>
        <dbReference type="Rhea" id="RHEA:24252"/>
        <dbReference type="ChEBI" id="CHEBI:15377"/>
        <dbReference type="ChEBI" id="CHEBI:15378"/>
        <dbReference type="ChEBI" id="CHEBI:58141"/>
        <dbReference type="ChEBI" id="CHEBI:456216"/>
        <dbReference type="EC" id="3.6.1.41"/>
    </reaction>
</comment>
<reference evidence="16" key="2">
    <citation type="journal article" date="2021" name="PeerJ">
        <title>Extensive microbial diversity within the chicken gut microbiome revealed by metagenomics and culture.</title>
        <authorList>
            <person name="Gilroy R."/>
            <person name="Ravi A."/>
            <person name="Getino M."/>
            <person name="Pursley I."/>
            <person name="Horton D.L."/>
            <person name="Alikhan N.F."/>
            <person name="Baker D."/>
            <person name="Gharbi K."/>
            <person name="Hall N."/>
            <person name="Watson M."/>
            <person name="Adriaenssens E.M."/>
            <person name="Foster-Nyarko E."/>
            <person name="Jarju S."/>
            <person name="Secka A."/>
            <person name="Antonio M."/>
            <person name="Oren A."/>
            <person name="Chaudhuri R.R."/>
            <person name="La Ragione R."/>
            <person name="Hildebrand F."/>
            <person name="Pallen M.J."/>
        </authorList>
    </citation>
    <scope>NUCLEOTIDE SEQUENCE</scope>
    <source>
        <strain evidence="16">13766</strain>
    </source>
</reference>
<dbReference type="Gene3D" id="3.40.50.620">
    <property type="entry name" value="HUPs"/>
    <property type="match status" value="1"/>
</dbReference>
<keyword evidence="4 14" id="KW-0808">Transferase</keyword>
<dbReference type="AlphaFoldDB" id="A0A9D1FXX1"/>
<comment type="pathway">
    <text evidence="2 14">Cofactor biosynthesis; NAD(+) biosynthesis; deamido-NAD(+) from nicotinate D-ribonucleotide: step 1/1.</text>
</comment>
<comment type="similarity">
    <text evidence="14">Belongs to the NadD family.</text>
</comment>
<feature type="domain" description="HD" evidence="15">
    <location>
        <begin position="209"/>
        <end position="319"/>
    </location>
</feature>
<dbReference type="NCBIfam" id="TIGR00482">
    <property type="entry name" value="nicotinate (nicotinamide) nucleotide adenylyltransferase"/>
    <property type="match status" value="1"/>
</dbReference>
<dbReference type="PANTHER" id="PTHR39321:SF3">
    <property type="entry name" value="PHOSPHOPANTETHEINE ADENYLYLTRANSFERASE"/>
    <property type="match status" value="1"/>
</dbReference>
<dbReference type="GO" id="GO:0046872">
    <property type="term" value="F:metal ion binding"/>
    <property type="evidence" value="ECO:0007669"/>
    <property type="project" value="UniProtKB-KW"/>
</dbReference>
<dbReference type="Pfam" id="PF01467">
    <property type="entry name" value="CTP_transf_like"/>
    <property type="match status" value="1"/>
</dbReference>
<dbReference type="Proteomes" id="UP000824140">
    <property type="component" value="Unassembled WGS sequence"/>
</dbReference>
<evidence type="ECO:0000259" key="15">
    <source>
        <dbReference type="PROSITE" id="PS51831"/>
    </source>
</evidence>
<reference evidence="16" key="1">
    <citation type="submission" date="2020-10" db="EMBL/GenBank/DDBJ databases">
        <authorList>
            <person name="Gilroy R."/>
        </authorList>
    </citation>
    <scope>NUCLEOTIDE SEQUENCE</scope>
    <source>
        <strain evidence="16">13766</strain>
    </source>
</reference>
<organism evidence="16 17">
    <name type="scientific">Candidatus Alectryocaccomicrobium excrementavium</name>
    <dbReference type="NCBI Taxonomy" id="2840668"/>
    <lineage>
        <taxon>Bacteria</taxon>
        <taxon>Bacillati</taxon>
        <taxon>Bacillota</taxon>
        <taxon>Clostridia</taxon>
        <taxon>Candidatus Alectryocaccomicrobium</taxon>
    </lineage>
</organism>
<keyword evidence="6" id="KW-0479">Metal-binding</keyword>
<dbReference type="GO" id="GO:0008803">
    <property type="term" value="F:bis(5'-nucleosyl)-tetraphosphatase (symmetrical) activity"/>
    <property type="evidence" value="ECO:0007669"/>
    <property type="project" value="UniProtKB-EC"/>
</dbReference>
<comment type="catalytic activity">
    <reaction evidence="12 14">
        <text>nicotinate beta-D-ribonucleotide + ATP + H(+) = deamido-NAD(+) + diphosphate</text>
        <dbReference type="Rhea" id="RHEA:22860"/>
        <dbReference type="ChEBI" id="CHEBI:15378"/>
        <dbReference type="ChEBI" id="CHEBI:30616"/>
        <dbReference type="ChEBI" id="CHEBI:33019"/>
        <dbReference type="ChEBI" id="CHEBI:57502"/>
        <dbReference type="ChEBI" id="CHEBI:58437"/>
        <dbReference type="EC" id="2.7.7.18"/>
    </reaction>
</comment>
<name>A0A9D1FXX1_9FIRM</name>
<dbReference type="CDD" id="cd02165">
    <property type="entry name" value="NMNAT"/>
    <property type="match status" value="1"/>
</dbReference>
<dbReference type="CDD" id="cd00077">
    <property type="entry name" value="HDc"/>
    <property type="match status" value="1"/>
</dbReference>
<evidence type="ECO:0000256" key="5">
    <source>
        <dbReference type="ARBA" id="ARBA00022695"/>
    </source>
</evidence>
<dbReference type="GO" id="GO:0004515">
    <property type="term" value="F:nicotinate-nucleotide adenylyltransferase activity"/>
    <property type="evidence" value="ECO:0007669"/>
    <property type="project" value="UniProtKB-UniRule"/>
</dbReference>
<keyword evidence="10" id="KW-0408">Iron</keyword>
<dbReference type="InterPro" id="IPR004821">
    <property type="entry name" value="Cyt_trans-like"/>
</dbReference>
<dbReference type="SUPFAM" id="SSF109604">
    <property type="entry name" value="HD-domain/PDEase-like"/>
    <property type="match status" value="1"/>
</dbReference>
<keyword evidence="7 14" id="KW-0547">Nucleotide-binding</keyword>
<dbReference type="NCBIfam" id="TIGR00488">
    <property type="entry name" value="bis(5'-nucleosyl)-tetraphosphatase (symmetrical) YqeK"/>
    <property type="match status" value="1"/>
</dbReference>
<dbReference type="HAMAP" id="MF_00244">
    <property type="entry name" value="NaMN_adenylyltr"/>
    <property type="match status" value="1"/>
</dbReference>
<evidence type="ECO:0000313" key="16">
    <source>
        <dbReference type="EMBL" id="HIS91516.1"/>
    </source>
</evidence>
<evidence type="ECO:0000256" key="6">
    <source>
        <dbReference type="ARBA" id="ARBA00022723"/>
    </source>
</evidence>
<dbReference type="NCBIfam" id="TIGR00125">
    <property type="entry name" value="cyt_tran_rel"/>
    <property type="match status" value="1"/>
</dbReference>
<evidence type="ECO:0000256" key="1">
    <source>
        <dbReference type="ARBA" id="ARBA00002324"/>
    </source>
</evidence>
<evidence type="ECO:0000256" key="14">
    <source>
        <dbReference type="HAMAP-Rule" id="MF_00244"/>
    </source>
</evidence>
<dbReference type="InterPro" id="IPR006674">
    <property type="entry name" value="HD_domain"/>
</dbReference>
<keyword evidence="9 14" id="KW-0067">ATP-binding</keyword>
<comment type="caution">
    <text evidence="16">The sequence shown here is derived from an EMBL/GenBank/DDBJ whole genome shotgun (WGS) entry which is preliminary data.</text>
</comment>
<comment type="function">
    <text evidence="1 14">Catalyzes the reversible adenylation of nicotinate mononucleotide (NaMN) to nicotinic acid adenine dinucleotide (NaAD).</text>
</comment>
<dbReference type="InterPro" id="IPR014729">
    <property type="entry name" value="Rossmann-like_a/b/a_fold"/>
</dbReference>
<evidence type="ECO:0000313" key="17">
    <source>
        <dbReference type="Proteomes" id="UP000824140"/>
    </source>
</evidence>
<evidence type="ECO:0000256" key="13">
    <source>
        <dbReference type="ARBA" id="ARBA00049417"/>
    </source>
</evidence>
<dbReference type="GO" id="GO:0009435">
    <property type="term" value="P:NAD+ biosynthetic process"/>
    <property type="evidence" value="ECO:0007669"/>
    <property type="project" value="UniProtKB-UniRule"/>
</dbReference>
<dbReference type="GO" id="GO:0005524">
    <property type="term" value="F:ATP binding"/>
    <property type="evidence" value="ECO:0007669"/>
    <property type="project" value="UniProtKB-KW"/>
</dbReference>
<dbReference type="Gene3D" id="1.10.3210.10">
    <property type="entry name" value="Hypothetical protein af1432"/>
    <property type="match status" value="1"/>
</dbReference>
<evidence type="ECO:0000256" key="3">
    <source>
        <dbReference type="ARBA" id="ARBA00022642"/>
    </source>
</evidence>
<keyword evidence="11 14" id="KW-0520">NAD</keyword>
<keyword evidence="5 14" id="KW-0548">Nucleotidyltransferase</keyword>
<evidence type="ECO:0000256" key="7">
    <source>
        <dbReference type="ARBA" id="ARBA00022741"/>
    </source>
</evidence>
<evidence type="ECO:0000256" key="12">
    <source>
        <dbReference type="ARBA" id="ARBA00048721"/>
    </source>
</evidence>
<evidence type="ECO:0000256" key="9">
    <source>
        <dbReference type="ARBA" id="ARBA00022840"/>
    </source>
</evidence>
<gene>
    <name evidence="14 16" type="primary">nadD</name>
    <name evidence="16" type="ORF">IAA84_00700</name>
</gene>
<evidence type="ECO:0000256" key="8">
    <source>
        <dbReference type="ARBA" id="ARBA00022801"/>
    </source>
</evidence>
<evidence type="ECO:0000256" key="11">
    <source>
        <dbReference type="ARBA" id="ARBA00023027"/>
    </source>
</evidence>
<dbReference type="EMBL" id="DVJN01000013">
    <property type="protein sequence ID" value="HIS91516.1"/>
    <property type="molecule type" value="Genomic_DNA"/>
</dbReference>
<evidence type="ECO:0000256" key="10">
    <source>
        <dbReference type="ARBA" id="ARBA00023004"/>
    </source>
</evidence>
<dbReference type="SMART" id="SM00471">
    <property type="entry name" value="HDc"/>
    <property type="match status" value="1"/>
</dbReference>